<dbReference type="NCBIfam" id="TIGR00229">
    <property type="entry name" value="sensory_box"/>
    <property type="match status" value="3"/>
</dbReference>
<feature type="compositionally biased region" description="Polar residues" evidence="13">
    <location>
        <begin position="1"/>
        <end position="12"/>
    </location>
</feature>
<dbReference type="GO" id="GO:0006355">
    <property type="term" value="P:regulation of DNA-templated transcription"/>
    <property type="evidence" value="ECO:0007669"/>
    <property type="project" value="InterPro"/>
</dbReference>
<dbReference type="CDD" id="cd00130">
    <property type="entry name" value="PAS"/>
    <property type="match status" value="3"/>
</dbReference>
<feature type="domain" description="Histidine kinase" evidence="14">
    <location>
        <begin position="938"/>
        <end position="1158"/>
    </location>
</feature>
<dbReference type="InterPro" id="IPR003661">
    <property type="entry name" value="HisK_dim/P_dom"/>
</dbReference>
<dbReference type="SUPFAM" id="SSF55874">
    <property type="entry name" value="ATPase domain of HSP90 chaperone/DNA topoisomerase II/histidine kinase"/>
    <property type="match status" value="1"/>
</dbReference>
<dbReference type="Pfam" id="PF01590">
    <property type="entry name" value="GAF"/>
    <property type="match status" value="1"/>
</dbReference>
<evidence type="ECO:0000256" key="7">
    <source>
        <dbReference type="ARBA" id="ARBA00022741"/>
    </source>
</evidence>
<dbReference type="Pfam" id="PF08448">
    <property type="entry name" value="PAS_4"/>
    <property type="match status" value="1"/>
</dbReference>
<dbReference type="SMART" id="SM00086">
    <property type="entry name" value="PAC"/>
    <property type="match status" value="2"/>
</dbReference>
<evidence type="ECO:0000256" key="2">
    <source>
        <dbReference type="ARBA" id="ARBA00004141"/>
    </source>
</evidence>
<dbReference type="SUPFAM" id="SSF55785">
    <property type="entry name" value="PYP-like sensor domain (PAS domain)"/>
    <property type="match status" value="3"/>
</dbReference>
<dbReference type="InterPro" id="IPR005467">
    <property type="entry name" value="His_kinase_dom"/>
</dbReference>
<evidence type="ECO:0000259" key="16">
    <source>
        <dbReference type="PROSITE" id="PS50113"/>
    </source>
</evidence>
<dbReference type="PROSITE" id="PS50109">
    <property type="entry name" value="HIS_KIN"/>
    <property type="match status" value="1"/>
</dbReference>
<evidence type="ECO:0000313" key="18">
    <source>
        <dbReference type="Proteomes" id="UP000518300"/>
    </source>
</evidence>
<comment type="catalytic activity">
    <reaction evidence="1">
        <text>ATP + protein L-histidine = ADP + protein N-phospho-L-histidine.</text>
        <dbReference type="EC" id="2.7.13.3"/>
    </reaction>
</comment>
<sequence>MASPSEPFTHSSPGPFATPGASGVPGEVLEQLTESVAIFSPEGRFQYVNGAAERLLGASRGELVGRLPADMLPGGEGVLLREALSRVAATGRAERFEHHAARTRRWWDARIQPGGDALWFVATDITERKQAEGSPEADLTRLRVLAEASRALSAARLDLGEVLQALTQQVVAHLADTCTVSLASEDGQWVDPVAHHDVDREQKAAYLEMSARARVRMGEGLTGAVAKSGQPLCLAEVSREEVARAVKPEYRHLLAFAESYSVLVVPFSHQGRVIGVLQCARRAPRPGFDAEDTNLLQELADRAAFAITHARLHEQAVLQARVLESMAEGVSVSDESGTIIYTNPAEDRMFGYAAGELVGQHVTAQNAYPPEENARLVGDVITWLKARGSWSGEWRNLRKDGTSIVTRAHITGLELRGRTHWVCVQQDITAEKQVEAERAALLEAEREARARAERTAEYARRLQQVMQLLGQALSAAEVAGAVLDVGVDALDGANAGIWLLDEPGERLELMRHRGFSSQTLEGFRSFPVTAAMPVAEAVRSGQPLWLRNWAEYAEREPAAEAHAHVVRYRTEMAAACLPLLVEGRVIGGMSFGFRGARVLEDGERWFLQILTQHAAQALERVRLFEEQLVTRARLEAVVSASPAAIILLDFDGTVRLWNAAAESIFGWSAQEVLGRPNPMVQEEAREEFVEFLARLERGEVLQGLEVRRQTKARGIIDVELYAAPVRMRDGRTQCLGVMTDITERKRSEARTRFLAEASTLLSSSLDYEQTLSSVAHVAVPTLADWCAVDVLEPDGMVRRVVVTHQDPARVRAALDFHERYPPTLDAAGGLGKVLRTGEPLFLRHLPEEQVLASIEDPVQREALRALGIRSVIIVPLRSRGRVIAGLTLVYADSDRRYTEADLRLAEELALRAATAMDNASLYREAQEAVAARDTFLGVASHELNTPLTSLKLNLQSLQRAVEKLPAEAVPREGLGAKFQSVHRQVGRLASLIRELLDISRITAGKLKLEPEPLDLAEMAREAASRAAEDAAKAGCELRLSVPGPVEGTWDRLRLDQVLQNLLSNALKYGHGRPVDMELEEDGDTVTLRVRDRGIGIAPEDQSRLFQKFQRVASERHYSGFGLGLWIVKQVLDAMGGTIRVESALGQGATFTVTLPRRVPASA</sequence>
<dbReference type="InterPro" id="IPR035965">
    <property type="entry name" value="PAS-like_dom_sf"/>
</dbReference>
<dbReference type="PROSITE" id="PS50112">
    <property type="entry name" value="PAS"/>
    <property type="match status" value="3"/>
</dbReference>
<dbReference type="FunFam" id="3.30.565.10:FF:000006">
    <property type="entry name" value="Sensor histidine kinase WalK"/>
    <property type="match status" value="1"/>
</dbReference>
<dbReference type="EMBL" id="JABBJJ010000136">
    <property type="protein sequence ID" value="NMO18422.1"/>
    <property type="molecule type" value="Genomic_DNA"/>
</dbReference>
<dbReference type="EC" id="2.7.13.3" evidence="3"/>
<comment type="caution">
    <text evidence="17">The sequence shown here is derived from an EMBL/GenBank/DDBJ whole genome shotgun (WGS) entry which is preliminary data.</text>
</comment>
<evidence type="ECO:0000256" key="12">
    <source>
        <dbReference type="ARBA" id="ARBA00023136"/>
    </source>
</evidence>
<dbReference type="Pfam" id="PF13185">
    <property type="entry name" value="GAF_2"/>
    <property type="match status" value="2"/>
</dbReference>
<dbReference type="Gene3D" id="3.30.450.40">
    <property type="match status" value="3"/>
</dbReference>
<evidence type="ECO:0000259" key="14">
    <source>
        <dbReference type="PROSITE" id="PS50109"/>
    </source>
</evidence>
<evidence type="ECO:0000256" key="1">
    <source>
        <dbReference type="ARBA" id="ARBA00000085"/>
    </source>
</evidence>
<evidence type="ECO:0000256" key="11">
    <source>
        <dbReference type="ARBA" id="ARBA00023012"/>
    </source>
</evidence>
<dbReference type="Pfam" id="PF00989">
    <property type="entry name" value="PAS"/>
    <property type="match status" value="2"/>
</dbReference>
<evidence type="ECO:0000259" key="15">
    <source>
        <dbReference type="PROSITE" id="PS50112"/>
    </source>
</evidence>
<feature type="domain" description="PAS" evidence="15">
    <location>
        <begin position="630"/>
        <end position="699"/>
    </location>
</feature>
<dbReference type="Gene3D" id="3.30.565.10">
    <property type="entry name" value="Histidine kinase-like ATPase, C-terminal domain"/>
    <property type="match status" value="1"/>
</dbReference>
<dbReference type="InterPro" id="IPR000014">
    <property type="entry name" value="PAS"/>
</dbReference>
<keyword evidence="9" id="KW-0067">ATP-binding</keyword>
<dbReference type="Gene3D" id="1.10.287.130">
    <property type="match status" value="1"/>
</dbReference>
<dbReference type="InterPro" id="IPR000700">
    <property type="entry name" value="PAS-assoc_C"/>
</dbReference>
<accession>A0A848LL71</accession>
<dbReference type="SMART" id="SM00065">
    <property type="entry name" value="GAF"/>
    <property type="match status" value="3"/>
</dbReference>
<gene>
    <name evidence="17" type="ORF">HG543_26690</name>
</gene>
<evidence type="ECO:0000256" key="8">
    <source>
        <dbReference type="ARBA" id="ARBA00022777"/>
    </source>
</evidence>
<dbReference type="SMART" id="SM00387">
    <property type="entry name" value="HATPase_c"/>
    <property type="match status" value="1"/>
</dbReference>
<reference evidence="17 18" key="1">
    <citation type="submission" date="2020-04" db="EMBL/GenBank/DDBJ databases">
        <title>Draft genome of Pyxidicoccus fallax type strain.</title>
        <authorList>
            <person name="Whitworth D.E."/>
        </authorList>
    </citation>
    <scope>NUCLEOTIDE SEQUENCE [LARGE SCALE GENOMIC DNA]</scope>
    <source>
        <strain evidence="17 18">DSM 14698</strain>
    </source>
</reference>
<keyword evidence="5" id="KW-0808">Transferase</keyword>
<feature type="domain" description="PAS" evidence="15">
    <location>
        <begin position="321"/>
        <end position="376"/>
    </location>
</feature>
<dbReference type="Pfam" id="PF00512">
    <property type="entry name" value="HisKA"/>
    <property type="match status" value="1"/>
</dbReference>
<dbReference type="PRINTS" id="PR00344">
    <property type="entry name" value="BCTRLSENSOR"/>
</dbReference>
<keyword evidence="11" id="KW-0902">Two-component regulatory system</keyword>
<dbReference type="RefSeq" id="WP_169347690.1">
    <property type="nucleotide sequence ID" value="NZ_JABBJJ010000136.1"/>
</dbReference>
<dbReference type="InterPro" id="IPR001610">
    <property type="entry name" value="PAC"/>
</dbReference>
<organism evidence="17 18">
    <name type="scientific">Pyxidicoccus fallax</name>
    <dbReference type="NCBI Taxonomy" id="394095"/>
    <lineage>
        <taxon>Bacteria</taxon>
        <taxon>Pseudomonadati</taxon>
        <taxon>Myxococcota</taxon>
        <taxon>Myxococcia</taxon>
        <taxon>Myxococcales</taxon>
        <taxon>Cystobacterineae</taxon>
        <taxon>Myxococcaceae</taxon>
        <taxon>Pyxidicoccus</taxon>
    </lineage>
</organism>
<evidence type="ECO:0000256" key="4">
    <source>
        <dbReference type="ARBA" id="ARBA00022553"/>
    </source>
</evidence>
<dbReference type="Pfam" id="PF02518">
    <property type="entry name" value="HATPase_c"/>
    <property type="match status" value="1"/>
</dbReference>
<dbReference type="PROSITE" id="PS50113">
    <property type="entry name" value="PAC"/>
    <property type="match status" value="1"/>
</dbReference>
<keyword evidence="12" id="KW-0472">Membrane</keyword>
<keyword evidence="8" id="KW-0418">Kinase</keyword>
<dbReference type="AlphaFoldDB" id="A0A848LL71"/>
<keyword evidence="7" id="KW-0547">Nucleotide-binding</keyword>
<name>A0A848LL71_9BACT</name>
<keyword evidence="10" id="KW-1133">Transmembrane helix</keyword>
<dbReference type="GO" id="GO:0000156">
    <property type="term" value="F:phosphorelay response regulator activity"/>
    <property type="evidence" value="ECO:0007669"/>
    <property type="project" value="TreeGrafter"/>
</dbReference>
<evidence type="ECO:0000256" key="6">
    <source>
        <dbReference type="ARBA" id="ARBA00022692"/>
    </source>
</evidence>
<dbReference type="Gene3D" id="3.30.450.20">
    <property type="entry name" value="PAS domain"/>
    <property type="match status" value="3"/>
</dbReference>
<feature type="region of interest" description="Disordered" evidence="13">
    <location>
        <begin position="1"/>
        <end position="24"/>
    </location>
</feature>
<dbReference type="SUPFAM" id="SSF55781">
    <property type="entry name" value="GAF domain-like"/>
    <property type="match status" value="3"/>
</dbReference>
<dbReference type="InterPro" id="IPR004358">
    <property type="entry name" value="Sig_transdc_His_kin-like_C"/>
</dbReference>
<keyword evidence="18" id="KW-1185">Reference proteome</keyword>
<dbReference type="SMART" id="SM00388">
    <property type="entry name" value="HisKA"/>
    <property type="match status" value="1"/>
</dbReference>
<keyword evidence="4" id="KW-0597">Phosphoprotein</keyword>
<evidence type="ECO:0000256" key="13">
    <source>
        <dbReference type="SAM" id="MobiDB-lite"/>
    </source>
</evidence>
<dbReference type="InterPro" id="IPR003594">
    <property type="entry name" value="HATPase_dom"/>
</dbReference>
<dbReference type="InterPro" id="IPR013767">
    <property type="entry name" value="PAS_fold"/>
</dbReference>
<evidence type="ECO:0000256" key="5">
    <source>
        <dbReference type="ARBA" id="ARBA00022679"/>
    </source>
</evidence>
<dbReference type="CDD" id="cd00082">
    <property type="entry name" value="HisKA"/>
    <property type="match status" value="1"/>
</dbReference>
<keyword evidence="6" id="KW-0812">Transmembrane</keyword>
<dbReference type="PANTHER" id="PTHR42878">
    <property type="entry name" value="TWO-COMPONENT HISTIDINE KINASE"/>
    <property type="match status" value="1"/>
</dbReference>
<feature type="domain" description="PAS" evidence="15">
    <location>
        <begin position="27"/>
        <end position="66"/>
    </location>
</feature>
<evidence type="ECO:0000256" key="10">
    <source>
        <dbReference type="ARBA" id="ARBA00022989"/>
    </source>
</evidence>
<dbReference type="InterPro" id="IPR029016">
    <property type="entry name" value="GAF-like_dom_sf"/>
</dbReference>
<dbReference type="GO" id="GO:0000155">
    <property type="term" value="F:phosphorelay sensor kinase activity"/>
    <property type="evidence" value="ECO:0007669"/>
    <property type="project" value="InterPro"/>
</dbReference>
<protein>
    <recommendedName>
        <fullName evidence="3">histidine kinase</fullName>
        <ecNumber evidence="3">2.7.13.3</ecNumber>
    </recommendedName>
</protein>
<dbReference type="GO" id="GO:0030295">
    <property type="term" value="F:protein kinase activator activity"/>
    <property type="evidence" value="ECO:0007669"/>
    <property type="project" value="TreeGrafter"/>
</dbReference>
<dbReference type="InterPro" id="IPR036890">
    <property type="entry name" value="HATPase_C_sf"/>
</dbReference>
<dbReference type="GO" id="GO:0016020">
    <property type="term" value="C:membrane"/>
    <property type="evidence" value="ECO:0007669"/>
    <property type="project" value="UniProtKB-SubCell"/>
</dbReference>
<dbReference type="GO" id="GO:0005524">
    <property type="term" value="F:ATP binding"/>
    <property type="evidence" value="ECO:0007669"/>
    <property type="project" value="UniProtKB-KW"/>
</dbReference>
<evidence type="ECO:0000256" key="3">
    <source>
        <dbReference type="ARBA" id="ARBA00012438"/>
    </source>
</evidence>
<evidence type="ECO:0000313" key="17">
    <source>
        <dbReference type="EMBL" id="NMO18422.1"/>
    </source>
</evidence>
<dbReference type="SMART" id="SM00091">
    <property type="entry name" value="PAS"/>
    <property type="match status" value="3"/>
</dbReference>
<dbReference type="InterPro" id="IPR003018">
    <property type="entry name" value="GAF"/>
</dbReference>
<dbReference type="Proteomes" id="UP000518300">
    <property type="component" value="Unassembled WGS sequence"/>
</dbReference>
<proteinExistence type="predicted"/>
<comment type="subcellular location">
    <subcellularLocation>
        <location evidence="2">Membrane</location>
        <topology evidence="2">Multi-pass membrane protein</topology>
    </subcellularLocation>
</comment>
<dbReference type="PANTHER" id="PTHR42878:SF7">
    <property type="entry name" value="SENSOR HISTIDINE KINASE GLRK"/>
    <property type="match status" value="1"/>
</dbReference>
<dbReference type="GO" id="GO:0007234">
    <property type="term" value="P:osmosensory signaling via phosphorelay pathway"/>
    <property type="evidence" value="ECO:0007669"/>
    <property type="project" value="TreeGrafter"/>
</dbReference>
<dbReference type="InterPro" id="IPR050351">
    <property type="entry name" value="BphY/WalK/GraS-like"/>
</dbReference>
<evidence type="ECO:0000256" key="9">
    <source>
        <dbReference type="ARBA" id="ARBA00022840"/>
    </source>
</evidence>
<dbReference type="InterPro" id="IPR013656">
    <property type="entry name" value="PAS_4"/>
</dbReference>
<feature type="domain" description="PAC" evidence="16">
    <location>
        <begin position="702"/>
        <end position="753"/>
    </location>
</feature>